<reference evidence="3" key="2">
    <citation type="journal article" date="2023" name="IMA Fungus">
        <title>Comparative genomic study of the Penicillium genus elucidates a diverse pangenome and 15 lateral gene transfer events.</title>
        <authorList>
            <person name="Petersen C."/>
            <person name="Sorensen T."/>
            <person name="Nielsen M.R."/>
            <person name="Sondergaard T.E."/>
            <person name="Sorensen J.L."/>
            <person name="Fitzpatrick D.A."/>
            <person name="Frisvad J.C."/>
            <person name="Nielsen K.L."/>
        </authorList>
    </citation>
    <scope>NUCLEOTIDE SEQUENCE</scope>
    <source>
        <strain evidence="3">IBT 19713</strain>
    </source>
</reference>
<dbReference type="GO" id="GO:0045944">
    <property type="term" value="P:positive regulation of transcription by RNA polymerase II"/>
    <property type="evidence" value="ECO:0007669"/>
    <property type="project" value="TreeGrafter"/>
</dbReference>
<dbReference type="Pfam" id="PF11951">
    <property type="entry name" value="Fungal_trans_2"/>
    <property type="match status" value="2"/>
</dbReference>
<proteinExistence type="predicted"/>
<dbReference type="EMBL" id="JAPQKS010000004">
    <property type="protein sequence ID" value="KAJ5232561.1"/>
    <property type="molecule type" value="Genomic_DNA"/>
</dbReference>
<dbReference type="GO" id="GO:0000976">
    <property type="term" value="F:transcription cis-regulatory region binding"/>
    <property type="evidence" value="ECO:0007669"/>
    <property type="project" value="TreeGrafter"/>
</dbReference>
<gene>
    <name evidence="3" type="ORF">N7468_005517</name>
</gene>
<comment type="caution">
    <text evidence="3">The sequence shown here is derived from an EMBL/GenBank/DDBJ whole genome shotgun (WGS) entry which is preliminary data.</text>
</comment>
<dbReference type="Proteomes" id="UP001150941">
    <property type="component" value="Unassembled WGS sequence"/>
</dbReference>
<reference evidence="3" key="1">
    <citation type="submission" date="2022-11" db="EMBL/GenBank/DDBJ databases">
        <authorList>
            <person name="Petersen C."/>
        </authorList>
    </citation>
    <scope>NUCLEOTIDE SEQUENCE</scope>
    <source>
        <strain evidence="3">IBT 19713</strain>
    </source>
</reference>
<keyword evidence="4" id="KW-1185">Reference proteome</keyword>
<evidence type="ECO:0000313" key="3">
    <source>
        <dbReference type="EMBL" id="KAJ5232561.1"/>
    </source>
</evidence>
<dbReference type="PANTHER" id="PTHR37534">
    <property type="entry name" value="TRANSCRIPTIONAL ACTIVATOR PROTEIN UGA3"/>
    <property type="match status" value="1"/>
</dbReference>
<evidence type="ECO:0000256" key="1">
    <source>
        <dbReference type="ARBA" id="ARBA00004123"/>
    </source>
</evidence>
<dbReference type="InterPro" id="IPR021858">
    <property type="entry name" value="Fun_TF"/>
</dbReference>
<evidence type="ECO:0000313" key="4">
    <source>
        <dbReference type="Proteomes" id="UP001150941"/>
    </source>
</evidence>
<comment type="subcellular location">
    <subcellularLocation>
        <location evidence="1">Nucleus</location>
    </subcellularLocation>
</comment>
<organism evidence="3 4">
    <name type="scientific">Penicillium chermesinum</name>
    <dbReference type="NCBI Taxonomy" id="63820"/>
    <lineage>
        <taxon>Eukaryota</taxon>
        <taxon>Fungi</taxon>
        <taxon>Dikarya</taxon>
        <taxon>Ascomycota</taxon>
        <taxon>Pezizomycotina</taxon>
        <taxon>Eurotiomycetes</taxon>
        <taxon>Eurotiomycetidae</taxon>
        <taxon>Eurotiales</taxon>
        <taxon>Aspergillaceae</taxon>
        <taxon>Penicillium</taxon>
    </lineage>
</organism>
<name>A0A9W9NZD5_9EURO</name>
<dbReference type="GO" id="GO:0005634">
    <property type="term" value="C:nucleus"/>
    <property type="evidence" value="ECO:0007669"/>
    <property type="project" value="UniProtKB-SubCell"/>
</dbReference>
<sequence>MKRQVLQTRQIPSVLGTLKVPPTPRCKASGIQSTFIEDWMFLNTTPADFVLPLEPLGLSGPDLPRIEQAVEDPDPFVDIMSLLDSDCPGNLQEHFENTTEQCYNRDEDSMLGGRWINQSPTESYIPYELSPFGLNGKQLILLDYFTHKLIPRCTTWPVENPFVSIILPICLSATEKPLFYTVMAISSHQLSMLEDKRFERDIWEYRAKALRGFQREIGRFRSGDEPAATAGWEHITATLVMLTFFDASLCRFFSSYFAAHEAFARTAYNLVDPYMSCVSWFSPETVPEMTIIDAFLGCSPELILLISEISDLATGGSPLGCSPHDRLGEAESLQERRRSISAKRHSIERRLHTLKQLLPFSATIGISCVEGEQTEIEELLHIAETRRLSALVYLYSRLDDAAPGSSPISKLWRFQQETGIGKIGEPTANQETSECWEGKADYRGSMENA</sequence>
<dbReference type="AlphaFoldDB" id="A0A9W9NZD5"/>
<dbReference type="PANTHER" id="PTHR37534:SF49">
    <property type="entry name" value="LYSINE BIOSYNTHESIS REGULATORY PROTEIN LYS14"/>
    <property type="match status" value="1"/>
</dbReference>
<keyword evidence="2" id="KW-0539">Nucleus</keyword>
<dbReference type="RefSeq" id="XP_058330554.1">
    <property type="nucleotide sequence ID" value="XM_058474814.1"/>
</dbReference>
<dbReference type="GeneID" id="83202117"/>
<accession>A0A9W9NZD5</accession>
<evidence type="ECO:0000256" key="2">
    <source>
        <dbReference type="ARBA" id="ARBA00023242"/>
    </source>
</evidence>
<dbReference type="GO" id="GO:0003700">
    <property type="term" value="F:DNA-binding transcription factor activity"/>
    <property type="evidence" value="ECO:0007669"/>
    <property type="project" value="TreeGrafter"/>
</dbReference>
<dbReference type="OrthoDB" id="6730379at2759"/>
<protein>
    <submittedName>
        <fullName evidence="3">Uncharacterized protein</fullName>
    </submittedName>
</protein>